<dbReference type="NCBIfam" id="TIGR02258">
    <property type="entry name" value="2_5_ligase"/>
    <property type="match status" value="1"/>
</dbReference>
<protein>
    <recommendedName>
        <fullName evidence="2">RNA 2',3'-cyclic phosphodiesterase</fullName>
        <shortName evidence="2">RNA 2',3'-CPDase</shortName>
        <ecNumber evidence="2">3.1.4.58</ecNumber>
    </recommendedName>
</protein>
<dbReference type="GO" id="GO:0004113">
    <property type="term" value="F:2',3'-cyclic-nucleotide 3'-phosphodiesterase activity"/>
    <property type="evidence" value="ECO:0007669"/>
    <property type="project" value="InterPro"/>
</dbReference>
<evidence type="ECO:0000259" key="3">
    <source>
        <dbReference type="Pfam" id="PF02834"/>
    </source>
</evidence>
<organism evidence="4 5">
    <name type="scientific">Candidatus Nitrospira neomarina</name>
    <dbReference type="NCBI Taxonomy" id="3020899"/>
    <lineage>
        <taxon>Bacteria</taxon>
        <taxon>Pseudomonadati</taxon>
        <taxon>Nitrospirota</taxon>
        <taxon>Nitrospiria</taxon>
        <taxon>Nitrospirales</taxon>
        <taxon>Nitrospiraceae</taxon>
        <taxon>Nitrospira</taxon>
    </lineage>
</organism>
<feature type="domain" description="Phosphoesterase HXTX" evidence="3">
    <location>
        <begin position="109"/>
        <end position="180"/>
    </location>
</feature>
<sequence>MNRFSNQKSLRVFLAVELSLDLRRKVVELQCQLRESLPMVNWVRPESIHLTLKFLGYVDASLVEPVLTAIEPIRTSQPPLTLEVQGLGVFPHLRRPRVLWIGCTGDIPALFKLVSRIEGAMEPLGFPPEDKPYFPHLTLARIKHDQSQVGGVLTHSGLLEQPRNLGIFHVDRITLFRSDVSQSGAEYTALRTVPFTEPGSHNSI</sequence>
<dbReference type="PANTHER" id="PTHR35561">
    <property type="entry name" value="RNA 2',3'-CYCLIC PHOSPHODIESTERASE"/>
    <property type="match status" value="1"/>
</dbReference>
<evidence type="ECO:0000313" key="4">
    <source>
        <dbReference type="EMBL" id="WNM62982.1"/>
    </source>
</evidence>
<feature type="domain" description="Phosphoesterase HXTX" evidence="3">
    <location>
        <begin position="21"/>
        <end position="100"/>
    </location>
</feature>
<keyword evidence="5" id="KW-1185">Reference proteome</keyword>
<dbReference type="InterPro" id="IPR014051">
    <property type="entry name" value="Phosphoesterase_HXTX"/>
</dbReference>
<dbReference type="GO" id="GO:0008664">
    <property type="term" value="F:RNA 2',3'-cyclic 3'-phosphodiesterase activity"/>
    <property type="evidence" value="ECO:0007669"/>
    <property type="project" value="UniProtKB-EC"/>
</dbReference>
<gene>
    <name evidence="4" type="primary">thpR</name>
    <name evidence="4" type="ORF">PQG83_04315</name>
</gene>
<dbReference type="Gene3D" id="3.90.1140.10">
    <property type="entry name" value="Cyclic phosphodiesterase"/>
    <property type="match status" value="1"/>
</dbReference>
<dbReference type="AlphaFoldDB" id="A0AA96JWM4"/>
<feature type="active site" description="Proton acceptor" evidence="2">
    <location>
        <position position="136"/>
    </location>
</feature>
<name>A0AA96JWM4_9BACT</name>
<dbReference type="PANTHER" id="PTHR35561:SF1">
    <property type="entry name" value="RNA 2',3'-CYCLIC PHOSPHODIESTERASE"/>
    <property type="match status" value="1"/>
</dbReference>
<accession>A0AA96JWM4</accession>
<evidence type="ECO:0000256" key="2">
    <source>
        <dbReference type="HAMAP-Rule" id="MF_01940"/>
    </source>
</evidence>
<dbReference type="InterPro" id="IPR004175">
    <property type="entry name" value="RNA_CPDase"/>
</dbReference>
<proteinExistence type="inferred from homology"/>
<dbReference type="Pfam" id="PF02834">
    <property type="entry name" value="LigT_PEase"/>
    <property type="match status" value="2"/>
</dbReference>
<comment type="catalytic activity">
    <reaction evidence="2">
        <text>a 3'-end 2',3'-cyclophospho-ribonucleotide-RNA + H2O = a 3'-end 2'-phospho-ribonucleotide-RNA + H(+)</text>
        <dbReference type="Rhea" id="RHEA:11828"/>
        <dbReference type="Rhea" id="RHEA-COMP:10464"/>
        <dbReference type="Rhea" id="RHEA-COMP:17353"/>
        <dbReference type="ChEBI" id="CHEBI:15377"/>
        <dbReference type="ChEBI" id="CHEBI:15378"/>
        <dbReference type="ChEBI" id="CHEBI:83064"/>
        <dbReference type="ChEBI" id="CHEBI:173113"/>
        <dbReference type="EC" id="3.1.4.58"/>
    </reaction>
</comment>
<dbReference type="Proteomes" id="UP001302494">
    <property type="component" value="Chromosome"/>
</dbReference>
<feature type="short sequence motif" description="HXTX 2" evidence="2">
    <location>
        <begin position="136"/>
        <end position="139"/>
    </location>
</feature>
<feature type="short sequence motif" description="HXTX 1" evidence="2">
    <location>
        <begin position="49"/>
        <end position="52"/>
    </location>
</feature>
<dbReference type="KEGG" id="nneo:PQG83_04315"/>
<dbReference type="EC" id="3.1.4.58" evidence="2"/>
<dbReference type="InterPro" id="IPR009097">
    <property type="entry name" value="Cyclic_Pdiesterase"/>
</dbReference>
<comment type="similarity">
    <text evidence="2">Belongs to the 2H phosphoesterase superfamily. ThpR family.</text>
</comment>
<dbReference type="EMBL" id="CP116968">
    <property type="protein sequence ID" value="WNM62982.1"/>
    <property type="molecule type" value="Genomic_DNA"/>
</dbReference>
<feature type="active site" description="Proton donor" evidence="2">
    <location>
        <position position="49"/>
    </location>
</feature>
<dbReference type="RefSeq" id="WP_312747181.1">
    <property type="nucleotide sequence ID" value="NZ_CP116968.1"/>
</dbReference>
<dbReference type="HAMAP" id="MF_01940">
    <property type="entry name" value="RNA_CPDase"/>
    <property type="match status" value="1"/>
</dbReference>
<evidence type="ECO:0000256" key="1">
    <source>
        <dbReference type="ARBA" id="ARBA00022801"/>
    </source>
</evidence>
<evidence type="ECO:0000313" key="5">
    <source>
        <dbReference type="Proteomes" id="UP001302494"/>
    </source>
</evidence>
<dbReference type="SUPFAM" id="SSF55144">
    <property type="entry name" value="LigT-like"/>
    <property type="match status" value="1"/>
</dbReference>
<reference evidence="4 5" key="1">
    <citation type="submission" date="2023-01" db="EMBL/GenBank/DDBJ databases">
        <title>Cultivation and genomic characterization of new, ubiquitous marine nitrite-oxidizing bacteria from the Nitrospirales.</title>
        <authorList>
            <person name="Mueller A.J."/>
            <person name="Daebeler A."/>
            <person name="Herbold C.W."/>
            <person name="Kirkegaard R.H."/>
            <person name="Daims H."/>
        </authorList>
    </citation>
    <scope>NUCLEOTIDE SEQUENCE [LARGE SCALE GENOMIC DNA]</scope>
    <source>
        <strain evidence="4 5">DK</strain>
    </source>
</reference>
<comment type="function">
    <text evidence="2">Hydrolyzes RNA 2',3'-cyclic phosphodiester to an RNA 2'-phosphomonoester.</text>
</comment>
<keyword evidence="1 2" id="KW-0378">Hydrolase</keyword>